<proteinExistence type="predicted"/>
<comment type="caution">
    <text evidence="4">The sequence shown here is derived from an EMBL/GenBank/DDBJ whole genome shotgun (WGS) entry which is preliminary data.</text>
</comment>
<dbReference type="GO" id="GO:0030288">
    <property type="term" value="C:outer membrane-bounded periplasmic space"/>
    <property type="evidence" value="ECO:0007669"/>
    <property type="project" value="TreeGrafter"/>
</dbReference>
<feature type="domain" description="SH3b" evidence="3">
    <location>
        <begin position="251"/>
        <end position="313"/>
    </location>
</feature>
<keyword evidence="1" id="KW-0378">Hydrolase</keyword>
<reference evidence="4 5" key="1">
    <citation type="submission" date="2018-12" db="EMBL/GenBank/DDBJ databases">
        <title>Bacillus chawlae sp. nov., Bacillus glennii sp. nov., and Bacillus saganii sp. nov. Isolated from the Vehicle Assembly Building at Kennedy Space Center where the Viking Spacecraft were Assembled.</title>
        <authorList>
            <person name="Seuylemezian A."/>
            <person name="Vaishampayan P."/>
        </authorList>
    </citation>
    <scope>NUCLEOTIDE SEQUENCE [LARGE SCALE GENOMIC DNA]</scope>
    <source>
        <strain evidence="4 5">L5</strain>
    </source>
</reference>
<keyword evidence="2" id="KW-0961">Cell wall biogenesis/degradation</keyword>
<dbReference type="SUPFAM" id="SSF53187">
    <property type="entry name" value="Zn-dependent exopeptidases"/>
    <property type="match status" value="1"/>
</dbReference>
<gene>
    <name evidence="4" type="ORF">ELQ35_14815</name>
</gene>
<evidence type="ECO:0000313" key="4">
    <source>
        <dbReference type="EMBL" id="RUQ27801.1"/>
    </source>
</evidence>
<dbReference type="Proteomes" id="UP000267430">
    <property type="component" value="Unassembled WGS sequence"/>
</dbReference>
<dbReference type="CDD" id="cd02696">
    <property type="entry name" value="MurNAc-LAA"/>
    <property type="match status" value="1"/>
</dbReference>
<dbReference type="Gene3D" id="3.40.630.40">
    <property type="entry name" value="Zn-dependent exopeptidases"/>
    <property type="match status" value="1"/>
</dbReference>
<dbReference type="PANTHER" id="PTHR30404:SF7">
    <property type="entry name" value="CELL WALL AMIDASE LYTH-RELATED"/>
    <property type="match status" value="1"/>
</dbReference>
<dbReference type="SMART" id="SM00646">
    <property type="entry name" value="Ami_3"/>
    <property type="match status" value="1"/>
</dbReference>
<protein>
    <submittedName>
        <fullName evidence="4">N-acetylmuramoyl-L-alanine amidase</fullName>
    </submittedName>
</protein>
<dbReference type="InterPro" id="IPR017293">
    <property type="entry name" value="N-acetylmuramoyl-L-ala_amidase"/>
</dbReference>
<sequence length="504" mass="55328">MFMRFYQKGSLFLTSLLLVGALHPLGDAKGAGKDELTVKGKVLNVRKGPDISSPVVDVLLQDKSYPILKEDDEWIKVKTGTGKEGWVAKWLTGEENSGKKRTIGKGRIISGDVRVRTGPDTSYNLAGSLKKGSKVEILEQQGTWAYIQTKKVTGWIAEKFISQESITGTEKTEVPAHAVLADTVNVRTHASLQGEVLGKIAKGSKVKIITVEGDWMKVSYKSAYGWINKDYLRFSSGQKESETPITEKPMKGEVVIKQNGTNLRSRPDVQSVIVSRTYVGERFSIIAAADDWYKIRLESGGTAYVAGWVVTPAGDAPQMKKQGAEQYLSDKLIVIDPGHGGRDRGTKGINGTLEKNLTLQTALLLQDKLEAAGAAVILTRNTDYYLALPSRAGISNNHNADAFISLHYDHAKNHLVSGVTTYYYHAYQKSLAASLNQSLGSSLQVVNRGYRFGDFHVIRENEQAAALVELGYLSNAAEESHVTSNQYQEAVSEAIFMGLEKYFQ</sequence>
<feature type="domain" description="SH3b" evidence="3">
    <location>
        <begin position="33"/>
        <end position="95"/>
    </location>
</feature>
<evidence type="ECO:0000256" key="2">
    <source>
        <dbReference type="ARBA" id="ARBA00023316"/>
    </source>
</evidence>
<organism evidence="4 5">
    <name type="scientific">Peribacillus cavernae</name>
    <dbReference type="NCBI Taxonomy" id="1674310"/>
    <lineage>
        <taxon>Bacteria</taxon>
        <taxon>Bacillati</taxon>
        <taxon>Bacillota</taxon>
        <taxon>Bacilli</taxon>
        <taxon>Bacillales</taxon>
        <taxon>Bacillaceae</taxon>
        <taxon>Peribacillus</taxon>
    </lineage>
</organism>
<dbReference type="InterPro" id="IPR050695">
    <property type="entry name" value="N-acetylmuramoyl_amidase_3"/>
</dbReference>
<feature type="domain" description="SH3b" evidence="3">
    <location>
        <begin position="168"/>
        <end position="236"/>
    </location>
</feature>
<dbReference type="InterPro" id="IPR002508">
    <property type="entry name" value="MurNAc-LAA_cat"/>
</dbReference>
<dbReference type="EMBL" id="RYZZ01000020">
    <property type="protein sequence ID" value="RUQ27801.1"/>
    <property type="molecule type" value="Genomic_DNA"/>
</dbReference>
<dbReference type="Pfam" id="PF01520">
    <property type="entry name" value="Amidase_3"/>
    <property type="match status" value="1"/>
</dbReference>
<dbReference type="GO" id="GO:0009253">
    <property type="term" value="P:peptidoglycan catabolic process"/>
    <property type="evidence" value="ECO:0007669"/>
    <property type="project" value="InterPro"/>
</dbReference>
<dbReference type="SMART" id="SM00287">
    <property type="entry name" value="SH3b"/>
    <property type="match status" value="4"/>
</dbReference>
<name>A0A3S0TTT5_9BACI</name>
<dbReference type="InterPro" id="IPR003646">
    <property type="entry name" value="SH3-like_bac-type"/>
</dbReference>
<dbReference type="GO" id="GO:0008745">
    <property type="term" value="F:N-acetylmuramoyl-L-alanine amidase activity"/>
    <property type="evidence" value="ECO:0007669"/>
    <property type="project" value="InterPro"/>
</dbReference>
<dbReference type="PIRSF" id="PIRSF037846">
    <property type="entry name" value="Autolysin_YrvJ_prd"/>
    <property type="match status" value="1"/>
</dbReference>
<dbReference type="AlphaFoldDB" id="A0A3S0TTT5"/>
<evidence type="ECO:0000256" key="1">
    <source>
        <dbReference type="ARBA" id="ARBA00022801"/>
    </source>
</evidence>
<keyword evidence="5" id="KW-1185">Reference proteome</keyword>
<dbReference type="PANTHER" id="PTHR30404">
    <property type="entry name" value="N-ACETYLMURAMOYL-L-ALANINE AMIDASE"/>
    <property type="match status" value="1"/>
</dbReference>
<accession>A0A3S0TTT5</accession>
<dbReference type="PROSITE" id="PS51781">
    <property type="entry name" value="SH3B"/>
    <property type="match status" value="4"/>
</dbReference>
<evidence type="ECO:0000313" key="5">
    <source>
        <dbReference type="Proteomes" id="UP000267430"/>
    </source>
</evidence>
<dbReference type="Gene3D" id="2.30.30.40">
    <property type="entry name" value="SH3 Domains"/>
    <property type="match status" value="4"/>
</dbReference>
<feature type="domain" description="SH3b" evidence="3">
    <location>
        <begin position="103"/>
        <end position="165"/>
    </location>
</feature>
<dbReference type="OrthoDB" id="9806267at2"/>
<evidence type="ECO:0000259" key="3">
    <source>
        <dbReference type="PROSITE" id="PS51781"/>
    </source>
</evidence>
<dbReference type="GO" id="GO:0071555">
    <property type="term" value="P:cell wall organization"/>
    <property type="evidence" value="ECO:0007669"/>
    <property type="project" value="UniProtKB-KW"/>
</dbReference>
<dbReference type="Pfam" id="PF08239">
    <property type="entry name" value="SH3_3"/>
    <property type="match status" value="4"/>
</dbReference>